<dbReference type="STRING" id="5098.A0A507R2G6"/>
<reference evidence="7 8" key="1">
    <citation type="submission" date="2019-06" db="EMBL/GenBank/DDBJ databases">
        <title>Wine fermentation using esterase from Monascus purpureus.</title>
        <authorList>
            <person name="Geng C."/>
            <person name="Zhang Y."/>
        </authorList>
    </citation>
    <scope>NUCLEOTIDE SEQUENCE [LARGE SCALE GENOMIC DNA]</scope>
    <source>
        <strain evidence="7">HQ1</strain>
    </source>
</reference>
<feature type="compositionally biased region" description="Acidic residues" evidence="5">
    <location>
        <begin position="333"/>
        <end position="344"/>
    </location>
</feature>
<keyword evidence="3 4" id="KW-0862">Zinc</keyword>
<evidence type="ECO:0000313" key="8">
    <source>
        <dbReference type="Proteomes" id="UP000319663"/>
    </source>
</evidence>
<keyword evidence="8" id="KW-1185">Reference proteome</keyword>
<dbReference type="PROSITE" id="PS50103">
    <property type="entry name" value="ZF_C3H1"/>
    <property type="match status" value="1"/>
</dbReference>
<dbReference type="SUPFAM" id="SSF90229">
    <property type="entry name" value="CCCH zinc finger"/>
    <property type="match status" value="1"/>
</dbReference>
<feature type="compositionally biased region" description="Polar residues" evidence="5">
    <location>
        <begin position="1010"/>
        <end position="1024"/>
    </location>
</feature>
<feature type="region of interest" description="Disordered" evidence="5">
    <location>
        <begin position="740"/>
        <end position="936"/>
    </location>
</feature>
<gene>
    <name evidence="7" type="ORF">MPDQ_003500</name>
</gene>
<feature type="compositionally biased region" description="Polar residues" evidence="5">
    <location>
        <begin position="541"/>
        <end position="553"/>
    </location>
</feature>
<accession>A0A507R2G6</accession>
<comment type="caution">
    <text evidence="7">The sequence shown here is derived from an EMBL/GenBank/DDBJ whole genome shotgun (WGS) entry which is preliminary data.</text>
</comment>
<dbReference type="GO" id="GO:0008270">
    <property type="term" value="F:zinc ion binding"/>
    <property type="evidence" value="ECO:0007669"/>
    <property type="project" value="UniProtKB-KW"/>
</dbReference>
<sequence>MEQAPQNSIPDIQQGTVTPGAMPTEYWGNVDALYAEPNHQHPQPQSQPQHPDQPLGIGWDHPVFHQPHQQPRHAPQDTVDHGIYSQTPQHWNQNPLQQPLMPSAQDFPMPSQYRQIHTYPQARVSYESPYSFPQNYYPSQQLPVSDTFSRQPTLQDIQPRSQSASYQPATHQTSITQYTVPAGYSESLTHTPIDFRNGYHEPAPRVTDQQTINPRFLDVPQQSASSHQHPSLQNNFLYLSPADFERKNNANVLSGFYHEGLHTSSAPGQSAVNQPVNFHDGIAVVIENKGLPVTTKPLSVAEPKKKKSAAKSTKKIVKKISDKKQASLSSESESSDDSDLEVLPEEPSPIPSTRPSDPVAAAQYDALKAVWFPRNRRPDVDKIKSALVAFKDVVKAVRDVWKEKSQAMKVSENKGENDKAAELKKDVVLQRHLMEVVVNTTLDRGHPIIVEKLGEHPMAIAAMYSFLLDRHHASDIDGALTTSILKLLARFVTVDEETLSKTNVAKLLPRFMKKGGQTVKELSQKILDNASASTKRKQEVTKSASKEGSPNKNHASDAANGVGTEIVGTKRLREGENNNLPATKRVVVASHTKNGMKPSGAGSGIPAKRPQEDAKAGHTGNPRPKANIIAPKPTNLFGSLSSASKRPGTSNAERAAAAAAAKANASGEKKEAPKQPSFSFGELMADLNKPKETVPAKPVEDRPPETEEERKKRLRKEERRKLRVTWKPDHFLTEVRLFTHDPDEELGPGDGSHREAGDVKGEGSFLKLHRDLDEEDDEDDGGIGENELLPYHEPSETDFGEIPDDERSRNFIKCGGTQLPDSPEKLAQEHREATTLMVFHTSPADIPPSPKEPPPPSEGEPVSEELHFGEPPDHIKARQERYYSTIKQNPTASSKPSASNGQDISNLLKIIQNVPQQQPPQPPTVSPQPAAPLSGLERTVNLFRQQQVQPQLPQIPQIPAAQPSAMQGIDFQQILAILNTQKQMQQFTQPPQSQPAVAPNLAAVISQLANQNQPAAQGQSQWQGSVYEDPERKRRREAGGGYDGASDDAYSKRTKMNGDSKAKKPKPVGVVPCRFWAQGNCVKGDACTFRHDPLD</sequence>
<evidence type="ECO:0000259" key="6">
    <source>
        <dbReference type="PROSITE" id="PS50103"/>
    </source>
</evidence>
<feature type="region of interest" description="Disordered" evidence="5">
    <location>
        <begin position="1"/>
        <end position="104"/>
    </location>
</feature>
<feature type="compositionally biased region" description="Basic and acidic residues" evidence="5">
    <location>
        <begin position="864"/>
        <end position="881"/>
    </location>
</feature>
<feature type="compositionally biased region" description="Low complexity" evidence="5">
    <location>
        <begin position="652"/>
        <end position="666"/>
    </location>
</feature>
<evidence type="ECO:0000256" key="4">
    <source>
        <dbReference type="PROSITE-ProRule" id="PRU00723"/>
    </source>
</evidence>
<feature type="region of interest" description="Disordered" evidence="5">
    <location>
        <begin position="527"/>
        <end position="563"/>
    </location>
</feature>
<name>A0A507R2G6_MONPU</name>
<feature type="region of interest" description="Disordered" evidence="5">
    <location>
        <begin position="591"/>
        <end position="722"/>
    </location>
</feature>
<organism evidence="7 8">
    <name type="scientific">Monascus purpureus</name>
    <name type="common">Red mold</name>
    <name type="synonym">Monascus anka</name>
    <dbReference type="NCBI Taxonomy" id="5098"/>
    <lineage>
        <taxon>Eukaryota</taxon>
        <taxon>Fungi</taxon>
        <taxon>Dikarya</taxon>
        <taxon>Ascomycota</taxon>
        <taxon>Pezizomycotina</taxon>
        <taxon>Eurotiomycetes</taxon>
        <taxon>Eurotiomycetidae</taxon>
        <taxon>Eurotiales</taxon>
        <taxon>Aspergillaceae</taxon>
        <taxon>Monascus</taxon>
    </lineage>
</organism>
<feature type="region of interest" description="Disordered" evidence="5">
    <location>
        <begin position="151"/>
        <end position="170"/>
    </location>
</feature>
<feature type="compositionally biased region" description="Pro residues" evidence="5">
    <location>
        <begin position="917"/>
        <end position="930"/>
    </location>
</feature>
<keyword evidence="2 4" id="KW-0863">Zinc-finger</keyword>
<dbReference type="OrthoDB" id="4347at2759"/>
<feature type="zinc finger region" description="C3H1-type" evidence="4">
    <location>
        <begin position="1067"/>
        <end position="1094"/>
    </location>
</feature>
<evidence type="ECO:0000256" key="5">
    <source>
        <dbReference type="SAM" id="MobiDB-lite"/>
    </source>
</evidence>
<evidence type="ECO:0000256" key="3">
    <source>
        <dbReference type="ARBA" id="ARBA00022833"/>
    </source>
</evidence>
<evidence type="ECO:0000256" key="1">
    <source>
        <dbReference type="ARBA" id="ARBA00022723"/>
    </source>
</evidence>
<dbReference type="SMART" id="SM00356">
    <property type="entry name" value="ZnF_C3H1"/>
    <property type="match status" value="1"/>
</dbReference>
<dbReference type="InterPro" id="IPR036855">
    <property type="entry name" value="Znf_CCCH_sf"/>
</dbReference>
<feature type="compositionally biased region" description="Polar residues" evidence="5">
    <location>
        <begin position="885"/>
        <end position="905"/>
    </location>
</feature>
<dbReference type="EMBL" id="VIFY01000022">
    <property type="protein sequence ID" value="TQB75247.1"/>
    <property type="molecule type" value="Genomic_DNA"/>
</dbReference>
<dbReference type="InterPro" id="IPR000571">
    <property type="entry name" value="Znf_CCCH"/>
</dbReference>
<dbReference type="Gene3D" id="4.10.1000.10">
    <property type="entry name" value="Zinc finger, CCCH-type"/>
    <property type="match status" value="1"/>
</dbReference>
<feature type="compositionally biased region" description="Acidic residues" evidence="5">
    <location>
        <begin position="773"/>
        <end position="782"/>
    </location>
</feature>
<feature type="compositionally biased region" description="Basic and acidic residues" evidence="5">
    <location>
        <begin position="688"/>
        <end position="722"/>
    </location>
</feature>
<dbReference type="Pfam" id="PF18345">
    <property type="entry name" value="zf_CCCH_4"/>
    <property type="match status" value="1"/>
</dbReference>
<feature type="compositionally biased region" description="Polar residues" evidence="5">
    <location>
        <begin position="84"/>
        <end position="97"/>
    </location>
</feature>
<proteinExistence type="predicted"/>
<evidence type="ECO:0000313" key="7">
    <source>
        <dbReference type="EMBL" id="TQB75247.1"/>
    </source>
</evidence>
<protein>
    <recommendedName>
        <fullName evidence="6">C3H1-type domain-containing protein</fullName>
    </recommendedName>
</protein>
<feature type="region of interest" description="Disordered" evidence="5">
    <location>
        <begin position="1010"/>
        <end position="1068"/>
    </location>
</feature>
<feature type="compositionally biased region" description="Low complexity" evidence="5">
    <location>
        <begin position="40"/>
        <end position="54"/>
    </location>
</feature>
<keyword evidence="1 4" id="KW-0479">Metal-binding</keyword>
<feature type="compositionally biased region" description="Polar residues" evidence="5">
    <location>
        <begin position="636"/>
        <end position="651"/>
    </location>
</feature>
<dbReference type="Proteomes" id="UP000319663">
    <property type="component" value="Unassembled WGS sequence"/>
</dbReference>
<dbReference type="AlphaFoldDB" id="A0A507R2G6"/>
<evidence type="ECO:0000256" key="2">
    <source>
        <dbReference type="ARBA" id="ARBA00022771"/>
    </source>
</evidence>
<feature type="region of interest" description="Disordered" evidence="5">
    <location>
        <begin position="297"/>
        <end position="358"/>
    </location>
</feature>
<feature type="compositionally biased region" description="Basic residues" evidence="5">
    <location>
        <begin position="304"/>
        <end position="318"/>
    </location>
</feature>
<feature type="domain" description="C3H1-type" evidence="6">
    <location>
        <begin position="1067"/>
        <end position="1094"/>
    </location>
</feature>
<feature type="compositionally biased region" description="Basic and acidic residues" evidence="5">
    <location>
        <begin position="822"/>
        <end position="833"/>
    </location>
</feature>
<feature type="compositionally biased region" description="Polar residues" evidence="5">
    <location>
        <begin position="1"/>
        <end position="17"/>
    </location>
</feature>
<feature type="compositionally biased region" description="Pro residues" evidence="5">
    <location>
        <begin position="845"/>
        <end position="858"/>
    </location>
</feature>
<feature type="compositionally biased region" description="Basic and acidic residues" evidence="5">
    <location>
        <begin position="751"/>
        <end position="761"/>
    </location>
</feature>